<reference evidence="9 10" key="1">
    <citation type="journal article" date="2020" name="bioRxiv">
        <title>Sequence and annotation of 42 cannabis genomes reveals extensive copy number variation in cannabinoid synthesis and pathogen resistance genes.</title>
        <authorList>
            <person name="Mckernan K.J."/>
            <person name="Helbert Y."/>
            <person name="Kane L.T."/>
            <person name="Ebling H."/>
            <person name="Zhang L."/>
            <person name="Liu B."/>
            <person name="Eaton Z."/>
            <person name="Mclaughlin S."/>
            <person name="Kingan S."/>
            <person name="Baybayan P."/>
            <person name="Concepcion G."/>
            <person name="Jordan M."/>
            <person name="Riva A."/>
            <person name="Barbazuk W."/>
            <person name="Harkins T."/>
        </authorList>
    </citation>
    <scope>NUCLEOTIDE SEQUENCE [LARGE SCALE GENOMIC DNA]</scope>
    <source>
        <strain evidence="10">cv. Jamaican Lion 4</strain>
        <tissue evidence="9">Leaf</tissue>
    </source>
</reference>
<evidence type="ECO:0000256" key="7">
    <source>
        <dbReference type="SAM" id="Phobius"/>
    </source>
</evidence>
<keyword evidence="4 7" id="KW-0472">Membrane</keyword>
<accession>A0A7J6GD69</accession>
<sequence>MENHRASLFREDPPCYAGRVALKTLEEKEHISDQNEDEQPISPTRSINSTKGLAEACKFVYNDAKYVNERARNDIILLSRGIMRLDARARQGVAILGSEFLKLDARAREDTIKLDRNVKKKAEFLHHIATILKDKAESRLKTAADKHWSDGALEADLRLADFRAKQRAMEDALMALEFVKNIHDMMVNQMYKFPLGRESGSLSATDMIDQIMLEKNGKTSEYFPGEVSTDRITAIQEAYWSMASALSEADGIDYTDPEEVQLYFHATEPRNINLLELLITTLIDLDAMDGKSSVSLLAECSSSPDVNTRKALANALSVAPSMWTLGNAGMGALQRLAEDSNPTIAAAASKAIYELKKQWEIEEEAKSMAANRFATMLHRNGTHKLVLLLVYAVLEWVLILLLLLNSLFSYMITKFASYFGLQKPCLWCSRVDHILEPGEHKRSYVTDLLCDNHAAEISQLGFCSNHRKLAESSKMCWDCLASQPSRNDKLENDDDDGDDDEETVLKCCCCNENLSRRQNLDSYLLFRPSWGSLEYGQKGDLVMEAVDDDEGENNNGGEFLGRILSDKLKKHKRSNGEEHDEAELVTDEHHFPSNVCSFNSRDTMEEDCLSSSSMFICYEKEAMEDSKGGSFDIARQGSNGSSEIVQQSSDFTTVHCPEEENNLIEDVQCTSTNSLRIFDLNHRLVPIELIDSSTQADRGGSSLKEENLKEEGNRQDEKLRFESMILSGLKVSQEGSINKTNESDSKRAGNLEMVMTVADQSSVRAAADGKHKLVSMESEQVGCTQEVHAIQINASEEAIVTPNISPETEVENAKHSLDELIESKTVERAHLSDCVADQEHSPAKHNDIDNSSKPCDAFVAQTDLDLELTAKPKEQETTSFFDTNQERRDHSCILSEPNAVKEEKFPDTPTSTDSLYHLDKKMLLSEKRESGSKESLDGSVLSEVEGGDGVISMEHLKTALKSERKALSALYTELEEERSASAIAANQTMAMITRLQEEKAAMQMEALQYQRMMEEQSEYDQEALQLLNDLMVKREKEKQELEKELDEYRKKVQDYEEKEKMRMIRRLRDGSVRSRNSSASCSHTWDSDGLSIDLNHELRAEDSSLCDHQENSNDISTPADAVQNLEEIALDCVKHISILDDSLTEFEEERLSILDQLKALEEKIIQLGGEDEGFSNDLKLIADSSRSNIEDFEGNHDFSRSTGENGVSDVGNQMNYDYTERKKYMDSMAKKLLPLLDAAGEGDEYNEHFITEENLTSKPVDMQNSSASMFALESNKVGIEEEVDHVYERLQALEADKEFLKNCMSSIKKGDKGMDLLQEILQHLRDLKNIEVQMRNTNDDE</sequence>
<evidence type="ECO:0000256" key="6">
    <source>
        <dbReference type="SAM" id="MobiDB-lite"/>
    </source>
</evidence>
<dbReference type="GO" id="GO:0080115">
    <property type="term" value="F:myosin XI tail binding"/>
    <property type="evidence" value="ECO:0007669"/>
    <property type="project" value="UniProtKB-ARBA"/>
</dbReference>
<dbReference type="EMBL" id="JAATIQ010000115">
    <property type="protein sequence ID" value="KAF4380883.1"/>
    <property type="molecule type" value="Genomic_DNA"/>
</dbReference>
<evidence type="ECO:0000313" key="10">
    <source>
        <dbReference type="Proteomes" id="UP000583929"/>
    </source>
</evidence>
<feature type="compositionally biased region" description="Basic and acidic residues" evidence="6">
    <location>
        <begin position="703"/>
        <end position="714"/>
    </location>
</feature>
<dbReference type="InterPro" id="IPR039306">
    <property type="entry name" value="MYOB"/>
</dbReference>
<organism evidence="9 10">
    <name type="scientific">Cannabis sativa</name>
    <name type="common">Hemp</name>
    <name type="synonym">Marijuana</name>
    <dbReference type="NCBI Taxonomy" id="3483"/>
    <lineage>
        <taxon>Eukaryota</taxon>
        <taxon>Viridiplantae</taxon>
        <taxon>Streptophyta</taxon>
        <taxon>Embryophyta</taxon>
        <taxon>Tracheophyta</taxon>
        <taxon>Spermatophyta</taxon>
        <taxon>Magnoliopsida</taxon>
        <taxon>eudicotyledons</taxon>
        <taxon>Gunneridae</taxon>
        <taxon>Pentapetalae</taxon>
        <taxon>rosids</taxon>
        <taxon>fabids</taxon>
        <taxon>Rosales</taxon>
        <taxon>Cannabaceae</taxon>
        <taxon>Cannabis</taxon>
    </lineage>
</organism>
<protein>
    <recommendedName>
        <fullName evidence="8">GTD-binding domain-containing protein</fullName>
    </recommendedName>
</protein>
<evidence type="ECO:0000259" key="8">
    <source>
        <dbReference type="PROSITE" id="PS51775"/>
    </source>
</evidence>
<evidence type="ECO:0000313" key="9">
    <source>
        <dbReference type="EMBL" id="KAF4380883.1"/>
    </source>
</evidence>
<proteinExistence type="predicted"/>
<name>A0A7J6GD69_CANSA</name>
<comment type="subcellular location">
    <subcellularLocation>
        <location evidence="1">Membrane</location>
        <topology evidence="1">Single-pass membrane protein</topology>
    </subcellularLocation>
</comment>
<keyword evidence="2 7" id="KW-0812">Transmembrane</keyword>
<keyword evidence="10" id="KW-1185">Reference proteome</keyword>
<dbReference type="PROSITE" id="PS51775">
    <property type="entry name" value="GTD_BINDING"/>
    <property type="match status" value="1"/>
</dbReference>
<feature type="transmembrane region" description="Helical" evidence="7">
    <location>
        <begin position="385"/>
        <end position="408"/>
    </location>
</feature>
<evidence type="ECO:0000256" key="1">
    <source>
        <dbReference type="ARBA" id="ARBA00004167"/>
    </source>
</evidence>
<gene>
    <name evidence="9" type="ORF">G4B88_028256</name>
</gene>
<keyword evidence="3 7" id="KW-1133">Transmembrane helix</keyword>
<keyword evidence="5" id="KW-0175">Coiled coil</keyword>
<dbReference type="GO" id="GO:0016020">
    <property type="term" value="C:membrane"/>
    <property type="evidence" value="ECO:0007669"/>
    <property type="project" value="UniProtKB-SubCell"/>
</dbReference>
<feature type="domain" description="GTD-binding" evidence="8">
    <location>
        <begin position="951"/>
        <end position="1049"/>
    </location>
</feature>
<evidence type="ECO:0000256" key="2">
    <source>
        <dbReference type="ARBA" id="ARBA00022692"/>
    </source>
</evidence>
<dbReference type="SUPFAM" id="SSF48371">
    <property type="entry name" value="ARM repeat"/>
    <property type="match status" value="1"/>
</dbReference>
<comment type="caution">
    <text evidence="9">The sequence shown here is derived from an EMBL/GenBank/DDBJ whole genome shotgun (WGS) entry which is preliminary data.</text>
</comment>
<evidence type="ECO:0000256" key="3">
    <source>
        <dbReference type="ARBA" id="ARBA00022989"/>
    </source>
</evidence>
<dbReference type="InterPro" id="IPR007656">
    <property type="entry name" value="GTD-bd"/>
</dbReference>
<dbReference type="InterPro" id="IPR016024">
    <property type="entry name" value="ARM-type_fold"/>
</dbReference>
<evidence type="ECO:0000256" key="5">
    <source>
        <dbReference type="SAM" id="Coils"/>
    </source>
</evidence>
<dbReference type="PANTHER" id="PTHR31448:SF34">
    <property type="entry name" value="MYOSIN-BINDING PROTEIN 3"/>
    <property type="match status" value="1"/>
</dbReference>
<feature type="region of interest" description="Disordered" evidence="6">
    <location>
        <begin position="695"/>
        <end position="714"/>
    </location>
</feature>
<dbReference type="Pfam" id="PF04576">
    <property type="entry name" value="Zein-binding"/>
    <property type="match status" value="1"/>
</dbReference>
<feature type="coiled-coil region" evidence="5">
    <location>
        <begin position="957"/>
        <end position="1061"/>
    </location>
</feature>
<dbReference type="Proteomes" id="UP000583929">
    <property type="component" value="Unassembled WGS sequence"/>
</dbReference>
<evidence type="ECO:0000256" key="4">
    <source>
        <dbReference type="ARBA" id="ARBA00023136"/>
    </source>
</evidence>
<dbReference type="PANTHER" id="PTHR31448">
    <property type="entry name" value="MYOSIN-BINDING PROTEIN 2"/>
    <property type="match status" value="1"/>
</dbReference>